<organism evidence="1 2">
    <name type="scientific">Enterobacter agglomerans</name>
    <name type="common">Erwinia herbicola</name>
    <name type="synonym">Pantoea agglomerans</name>
    <dbReference type="NCBI Taxonomy" id="549"/>
    <lineage>
        <taxon>Bacteria</taxon>
        <taxon>Pseudomonadati</taxon>
        <taxon>Pseudomonadota</taxon>
        <taxon>Gammaproteobacteria</taxon>
        <taxon>Enterobacterales</taxon>
        <taxon>Erwiniaceae</taxon>
        <taxon>Pantoea</taxon>
        <taxon>Pantoea agglomerans group</taxon>
    </lineage>
</organism>
<reference evidence="1 2" key="1">
    <citation type="submission" date="2018-05" db="EMBL/GenBank/DDBJ databases">
        <title>Genomic Encyclopedia of Type Strains, Phase IV (KMG-V): Genome sequencing to study the core and pangenomes of soil and plant-associated prokaryotes.</title>
        <authorList>
            <person name="Whitman W."/>
        </authorList>
    </citation>
    <scope>NUCLEOTIDE SEQUENCE [LARGE SCALE GENOMIC DNA]</scope>
    <source>
        <strain evidence="1 2">PNG 92-11</strain>
    </source>
</reference>
<protein>
    <submittedName>
        <fullName evidence="1">Uncharacterized protein</fullName>
    </submittedName>
</protein>
<dbReference type="Proteomes" id="UP000245996">
    <property type="component" value="Unassembled WGS sequence"/>
</dbReference>
<name>A0ABD6XLN2_ENTAG</name>
<evidence type="ECO:0000313" key="1">
    <source>
        <dbReference type="EMBL" id="PWJ76405.1"/>
    </source>
</evidence>
<sequence>MMRLFRRVIFLFIVSGTIIGAAMASENSQPLSQYDSLAKISAIFNNQAVVSSLKSVLGKDYNEFSQNFDVFGEPHKTKEGGLFAEGWLKDLYLEQASTFVIQPDGKIYAAWFSPESNEVHYVSNAPGRDTIQEDIADWVQRFDKVPSPGVNAKQKKSSKKERFFETSQFRIKITSLCATDSDCNDVSYEGVRKSDGAVARLNGKAMKSDCGKTSCPILTYTFRNHDASYIINNVINNLSVIVNGKVVLSEKGKWSNVPR</sequence>
<dbReference type="EMBL" id="QGHE01000011">
    <property type="protein sequence ID" value="PWJ76405.1"/>
    <property type="molecule type" value="Genomic_DNA"/>
</dbReference>
<evidence type="ECO:0000313" key="2">
    <source>
        <dbReference type="Proteomes" id="UP000245996"/>
    </source>
</evidence>
<accession>A0ABD6XLN2</accession>
<dbReference type="AlphaFoldDB" id="A0ABD6XLN2"/>
<proteinExistence type="predicted"/>
<comment type="caution">
    <text evidence="1">The sequence shown here is derived from an EMBL/GenBank/DDBJ whole genome shotgun (WGS) entry which is preliminary data.</text>
</comment>
<gene>
    <name evidence="1" type="ORF">C7430_11118</name>
</gene>
<dbReference type="RefSeq" id="WP_227028370.1">
    <property type="nucleotide sequence ID" value="NZ_CP134724.1"/>
</dbReference>